<comment type="caution">
    <text evidence="2">The sequence shown here is derived from an EMBL/GenBank/DDBJ whole genome shotgun (WGS) entry which is preliminary data.</text>
</comment>
<organism evidence="2 3">
    <name type="scientific">Robertmurraya beringensis</name>
    <dbReference type="NCBI Taxonomy" id="641660"/>
    <lineage>
        <taxon>Bacteria</taxon>
        <taxon>Bacillati</taxon>
        <taxon>Bacillota</taxon>
        <taxon>Bacilli</taxon>
        <taxon>Bacillales</taxon>
        <taxon>Bacillaceae</taxon>
        <taxon>Robertmurraya</taxon>
    </lineage>
</organism>
<evidence type="ECO:0000313" key="2">
    <source>
        <dbReference type="EMBL" id="MFC0476236.1"/>
    </source>
</evidence>
<feature type="transmembrane region" description="Helical" evidence="1">
    <location>
        <begin position="50"/>
        <end position="73"/>
    </location>
</feature>
<name>A0ABV6KWC1_9BACI</name>
<keyword evidence="3" id="KW-1185">Reference proteome</keyword>
<feature type="transmembrane region" description="Helical" evidence="1">
    <location>
        <begin position="7"/>
        <end position="30"/>
    </location>
</feature>
<proteinExistence type="predicted"/>
<accession>A0ABV6KWC1</accession>
<gene>
    <name evidence="2" type="ORF">ACFFHF_13435</name>
</gene>
<evidence type="ECO:0008006" key="4">
    <source>
        <dbReference type="Google" id="ProtNLM"/>
    </source>
</evidence>
<sequence>MKKKWPVIILSIFIVLGFSFLFFVLKMVWFPPESMGMMMSKEMMFHHVKYWFNQTFWVCLIMIGIGLLIWIFISKKEKGNEKQ</sequence>
<dbReference type="InterPro" id="IPR036259">
    <property type="entry name" value="MFS_trans_sf"/>
</dbReference>
<evidence type="ECO:0000313" key="3">
    <source>
        <dbReference type="Proteomes" id="UP001589738"/>
    </source>
</evidence>
<dbReference type="RefSeq" id="WP_160549364.1">
    <property type="nucleotide sequence ID" value="NZ_JBHLUU010000097.1"/>
</dbReference>
<keyword evidence="1" id="KW-0472">Membrane</keyword>
<keyword evidence="1" id="KW-1133">Transmembrane helix</keyword>
<dbReference type="EMBL" id="JBHLUU010000097">
    <property type="protein sequence ID" value="MFC0476236.1"/>
    <property type="molecule type" value="Genomic_DNA"/>
</dbReference>
<protein>
    <recommendedName>
        <fullName evidence="4">ATP synthase F0 subunit 8</fullName>
    </recommendedName>
</protein>
<evidence type="ECO:0000256" key="1">
    <source>
        <dbReference type="SAM" id="Phobius"/>
    </source>
</evidence>
<keyword evidence="1" id="KW-0812">Transmembrane</keyword>
<dbReference type="SUPFAM" id="SSF103473">
    <property type="entry name" value="MFS general substrate transporter"/>
    <property type="match status" value="1"/>
</dbReference>
<dbReference type="Proteomes" id="UP001589738">
    <property type="component" value="Unassembled WGS sequence"/>
</dbReference>
<reference evidence="2 3" key="1">
    <citation type="submission" date="2024-09" db="EMBL/GenBank/DDBJ databases">
        <authorList>
            <person name="Sun Q."/>
            <person name="Mori K."/>
        </authorList>
    </citation>
    <scope>NUCLEOTIDE SEQUENCE [LARGE SCALE GENOMIC DNA]</scope>
    <source>
        <strain evidence="2 3">CGMCC 1.9126</strain>
    </source>
</reference>